<dbReference type="Proteomes" id="UP000184287">
    <property type="component" value="Unassembled WGS sequence"/>
</dbReference>
<name>A0A1M5BAS5_9SPHI</name>
<accession>A0A1M5BAS5</accession>
<keyword evidence="2" id="KW-1185">Reference proteome</keyword>
<dbReference type="AlphaFoldDB" id="A0A1M5BAS5"/>
<organism evidence="1 2">
    <name type="scientific">Pedobacter caeni</name>
    <dbReference type="NCBI Taxonomy" id="288992"/>
    <lineage>
        <taxon>Bacteria</taxon>
        <taxon>Pseudomonadati</taxon>
        <taxon>Bacteroidota</taxon>
        <taxon>Sphingobacteriia</taxon>
        <taxon>Sphingobacteriales</taxon>
        <taxon>Sphingobacteriaceae</taxon>
        <taxon>Pedobacter</taxon>
    </lineage>
</organism>
<protein>
    <submittedName>
        <fullName evidence="1">Uncharacterized protein</fullName>
    </submittedName>
</protein>
<dbReference type="RefSeq" id="WP_143166777.1">
    <property type="nucleotide sequence ID" value="NZ_FQUQ01000002.1"/>
</dbReference>
<evidence type="ECO:0000313" key="2">
    <source>
        <dbReference type="Proteomes" id="UP000184287"/>
    </source>
</evidence>
<dbReference type="EMBL" id="FQUQ01000002">
    <property type="protein sequence ID" value="SHF39525.1"/>
    <property type="molecule type" value="Genomic_DNA"/>
</dbReference>
<sequence>MTHLRTLSILLATTLLNLSCLENRNSNNGNKVDLNIKTILSDQIEAGNDQTYGSFDEYGEKDLNALVLVEDTILNNHGYKKIDRKLFNQRIEVIFGRTIDGNSKKSYIKIDTYIDNICNKELLFAPYSGDAQYIYVAKKEQFLTNFHPLPKILDYLKLYPELAEFEKKDIEIYDAIEEETTRASQWKDHIKELPGERQRNIKTLVHRNKYLFNDDKASLDWLLRNDDSFLALLLIGYGYDQEPRINKMVLDSIYNLNTQTSPTSEEKIADLFFVKDCNGKLKIRKGLLKYVEDNTSSTDNRFIYALSSYPYFLYSEDLDKVFDEEPSKKFNAVEKAKIVAYIANIENPAIDKYKTFESSEVWTNAASTLYNLSVSHPEIIKLIEQNNYFGLPKMKGIIGKLKLEGQGEPE</sequence>
<gene>
    <name evidence="1" type="ORF">SAMN04488522_1021107</name>
</gene>
<evidence type="ECO:0000313" key="1">
    <source>
        <dbReference type="EMBL" id="SHF39525.1"/>
    </source>
</evidence>
<dbReference type="OrthoDB" id="767755at2"/>
<reference evidence="2" key="1">
    <citation type="submission" date="2016-11" db="EMBL/GenBank/DDBJ databases">
        <authorList>
            <person name="Varghese N."/>
            <person name="Submissions S."/>
        </authorList>
    </citation>
    <scope>NUCLEOTIDE SEQUENCE [LARGE SCALE GENOMIC DNA]</scope>
    <source>
        <strain evidence="2">DSM 16990</strain>
    </source>
</reference>
<proteinExistence type="predicted"/>